<dbReference type="EMBL" id="JAIWYP010000009">
    <property type="protein sequence ID" value="KAH3769630.1"/>
    <property type="molecule type" value="Genomic_DNA"/>
</dbReference>
<keyword evidence="1" id="KW-0472">Membrane</keyword>
<protein>
    <submittedName>
        <fullName evidence="2">Uncharacterized protein</fullName>
    </submittedName>
</protein>
<name>A0A9D4DZG7_DREPO</name>
<evidence type="ECO:0000313" key="3">
    <source>
        <dbReference type="Proteomes" id="UP000828390"/>
    </source>
</evidence>
<dbReference type="Proteomes" id="UP000828390">
    <property type="component" value="Unassembled WGS sequence"/>
</dbReference>
<keyword evidence="1" id="KW-0812">Transmembrane</keyword>
<accession>A0A9D4DZG7</accession>
<reference evidence="2" key="1">
    <citation type="journal article" date="2019" name="bioRxiv">
        <title>The Genome of the Zebra Mussel, Dreissena polymorpha: A Resource for Invasive Species Research.</title>
        <authorList>
            <person name="McCartney M.A."/>
            <person name="Auch B."/>
            <person name="Kono T."/>
            <person name="Mallez S."/>
            <person name="Zhang Y."/>
            <person name="Obille A."/>
            <person name="Becker A."/>
            <person name="Abrahante J.E."/>
            <person name="Garbe J."/>
            <person name="Badalamenti J.P."/>
            <person name="Herman A."/>
            <person name="Mangelson H."/>
            <person name="Liachko I."/>
            <person name="Sullivan S."/>
            <person name="Sone E.D."/>
            <person name="Koren S."/>
            <person name="Silverstein K.A.T."/>
            <person name="Beckman K.B."/>
            <person name="Gohl D.M."/>
        </authorList>
    </citation>
    <scope>NUCLEOTIDE SEQUENCE</scope>
    <source>
        <strain evidence="2">Duluth1</strain>
        <tissue evidence="2">Whole animal</tissue>
    </source>
</reference>
<dbReference type="AlphaFoldDB" id="A0A9D4DZG7"/>
<gene>
    <name evidence="2" type="ORF">DPMN_170903</name>
</gene>
<organism evidence="2 3">
    <name type="scientific">Dreissena polymorpha</name>
    <name type="common">Zebra mussel</name>
    <name type="synonym">Mytilus polymorpha</name>
    <dbReference type="NCBI Taxonomy" id="45954"/>
    <lineage>
        <taxon>Eukaryota</taxon>
        <taxon>Metazoa</taxon>
        <taxon>Spiralia</taxon>
        <taxon>Lophotrochozoa</taxon>
        <taxon>Mollusca</taxon>
        <taxon>Bivalvia</taxon>
        <taxon>Autobranchia</taxon>
        <taxon>Heteroconchia</taxon>
        <taxon>Euheterodonta</taxon>
        <taxon>Imparidentia</taxon>
        <taxon>Neoheterodontei</taxon>
        <taxon>Myida</taxon>
        <taxon>Dreissenoidea</taxon>
        <taxon>Dreissenidae</taxon>
        <taxon>Dreissena</taxon>
    </lineage>
</organism>
<keyword evidence="3" id="KW-1185">Reference proteome</keyword>
<sequence length="54" mass="5636">MSVNLLDLRVGCHFDALTVVLRGGNFLPVALVFGLTLISLTSVAILGVVAGRIL</sequence>
<reference evidence="2" key="2">
    <citation type="submission" date="2020-11" db="EMBL/GenBank/DDBJ databases">
        <authorList>
            <person name="McCartney M.A."/>
            <person name="Auch B."/>
            <person name="Kono T."/>
            <person name="Mallez S."/>
            <person name="Becker A."/>
            <person name="Gohl D.M."/>
            <person name="Silverstein K.A.T."/>
            <person name="Koren S."/>
            <person name="Bechman K.B."/>
            <person name="Herman A."/>
            <person name="Abrahante J.E."/>
            <person name="Garbe J."/>
        </authorList>
    </citation>
    <scope>NUCLEOTIDE SEQUENCE</scope>
    <source>
        <strain evidence="2">Duluth1</strain>
        <tissue evidence="2">Whole animal</tissue>
    </source>
</reference>
<comment type="caution">
    <text evidence="2">The sequence shown here is derived from an EMBL/GenBank/DDBJ whole genome shotgun (WGS) entry which is preliminary data.</text>
</comment>
<proteinExistence type="predicted"/>
<evidence type="ECO:0000256" key="1">
    <source>
        <dbReference type="SAM" id="Phobius"/>
    </source>
</evidence>
<feature type="transmembrane region" description="Helical" evidence="1">
    <location>
        <begin position="26"/>
        <end position="50"/>
    </location>
</feature>
<keyword evidence="1" id="KW-1133">Transmembrane helix</keyword>
<evidence type="ECO:0000313" key="2">
    <source>
        <dbReference type="EMBL" id="KAH3769630.1"/>
    </source>
</evidence>